<proteinExistence type="predicted"/>
<dbReference type="RefSeq" id="WP_220619285.1">
    <property type="nucleotide sequence ID" value="NZ_RKLR01000006.1"/>
</dbReference>
<dbReference type="Proteomes" id="UP001430377">
    <property type="component" value="Unassembled WGS sequence"/>
</dbReference>
<accession>A0AAW4PVN4</accession>
<evidence type="ECO:0000313" key="3">
    <source>
        <dbReference type="Proteomes" id="UP001430377"/>
    </source>
</evidence>
<dbReference type="AlphaFoldDB" id="A0AAW4PVN4"/>
<feature type="transmembrane region" description="Helical" evidence="1">
    <location>
        <begin position="258"/>
        <end position="280"/>
    </location>
</feature>
<feature type="transmembrane region" description="Helical" evidence="1">
    <location>
        <begin position="301"/>
        <end position="321"/>
    </location>
</feature>
<keyword evidence="1" id="KW-1133">Transmembrane helix</keyword>
<sequence>MEGSDRSRSVLLVLAILLALSVFGPVSPLVERGPTEKKTVSDVGFVEPDEDSSARLWPYTSRGHSFSQATLPINAIVHTDATTVYQLLTSTPSGETRLYWNKTAQTWESGSAGQGNVSINGTGVYWSESTGSERYTFVMTNTSSRWADATYQIHDGTYFGSRYHLRLYEGGSGTEEWTAIQAHHEHWDWFRLKHNVGSLSRAQHHLERDFLGTGVVREMRRERWGNGGAIDADGWVTVIEPRRRIAFGPQYRHDRPSALAPLLFFLPALALGAAGSLSNLTADARATIHRVRESRFSRYHAALFLSTLSLPLVVRTGAIAAERAYPAAQPQVVGAPFYVLLVAGLPAAAVAFGRHLRTTDGFTLAVAGFGTGIMADYAYLGLSVIPYGALIQRLVLLLGLGLIGAGGTRWAAERTTRYRYWTLGSVIWVTMLLWPLLGR</sequence>
<name>A0AAW4PVN4_9EURY</name>
<gene>
    <name evidence="2" type="ORF">EGH21_14955</name>
</gene>
<keyword evidence="1" id="KW-0472">Membrane</keyword>
<keyword evidence="1" id="KW-0812">Transmembrane</keyword>
<feature type="transmembrane region" description="Helical" evidence="1">
    <location>
        <begin position="333"/>
        <end position="352"/>
    </location>
</feature>
<reference evidence="2 3" key="1">
    <citation type="submission" date="2021-06" db="EMBL/GenBank/DDBJ databases">
        <title>Halomicroarcula sp. a new haloarchaeum isolated from saline soil.</title>
        <authorList>
            <person name="Duran-Viseras A."/>
            <person name="Sanchez-Porro C."/>
            <person name="Ventosa A."/>
        </authorList>
    </citation>
    <scope>NUCLEOTIDE SEQUENCE [LARGE SCALE GENOMIC DNA]</scope>
    <source>
        <strain evidence="2 3">F13</strain>
    </source>
</reference>
<keyword evidence="3" id="KW-1185">Reference proteome</keyword>
<dbReference type="EMBL" id="RKLR01000006">
    <property type="protein sequence ID" value="MBX0324327.1"/>
    <property type="molecule type" value="Genomic_DNA"/>
</dbReference>
<feature type="transmembrane region" description="Helical" evidence="1">
    <location>
        <begin position="364"/>
        <end position="385"/>
    </location>
</feature>
<comment type="caution">
    <text evidence="2">The sequence shown here is derived from an EMBL/GenBank/DDBJ whole genome shotgun (WGS) entry which is preliminary data.</text>
</comment>
<feature type="transmembrane region" description="Helical" evidence="1">
    <location>
        <begin position="391"/>
        <end position="411"/>
    </location>
</feature>
<protein>
    <submittedName>
        <fullName evidence="2">Uncharacterized protein</fullName>
    </submittedName>
</protein>
<evidence type="ECO:0000313" key="2">
    <source>
        <dbReference type="EMBL" id="MBX0324327.1"/>
    </source>
</evidence>
<evidence type="ECO:0000256" key="1">
    <source>
        <dbReference type="SAM" id="Phobius"/>
    </source>
</evidence>
<organism evidence="2 3">
    <name type="scientific">Haloarcula rubra</name>
    <dbReference type="NCBI Taxonomy" id="2487747"/>
    <lineage>
        <taxon>Archaea</taxon>
        <taxon>Methanobacteriati</taxon>
        <taxon>Methanobacteriota</taxon>
        <taxon>Stenosarchaea group</taxon>
        <taxon>Halobacteria</taxon>
        <taxon>Halobacteriales</taxon>
        <taxon>Haloarculaceae</taxon>
        <taxon>Haloarcula</taxon>
    </lineage>
</organism>
<feature type="transmembrane region" description="Helical" evidence="1">
    <location>
        <begin position="418"/>
        <end position="437"/>
    </location>
</feature>